<evidence type="ECO:0000256" key="2">
    <source>
        <dbReference type="ARBA" id="ARBA00021980"/>
    </source>
</evidence>
<evidence type="ECO:0000313" key="5">
    <source>
        <dbReference type="EMBL" id="PKR80996.1"/>
    </source>
</evidence>
<evidence type="ECO:0000259" key="4">
    <source>
        <dbReference type="Pfam" id="PF01048"/>
    </source>
</evidence>
<dbReference type="GO" id="GO:0006152">
    <property type="term" value="P:purine nucleoside catabolic process"/>
    <property type="evidence" value="ECO:0007669"/>
    <property type="project" value="TreeGrafter"/>
</dbReference>
<dbReference type="PANTHER" id="PTHR43691:SF11">
    <property type="entry name" value="FI09636P-RELATED"/>
    <property type="match status" value="1"/>
</dbReference>
<dbReference type="Pfam" id="PF01048">
    <property type="entry name" value="PNP_UDP_1"/>
    <property type="match status" value="1"/>
</dbReference>
<accession>A0A2I0R350</accession>
<dbReference type="Proteomes" id="UP000236654">
    <property type="component" value="Unassembled WGS sequence"/>
</dbReference>
<organism evidence="5 6">
    <name type="scientific">Brumimicrobium salinarum</name>
    <dbReference type="NCBI Taxonomy" id="2058658"/>
    <lineage>
        <taxon>Bacteria</taxon>
        <taxon>Pseudomonadati</taxon>
        <taxon>Bacteroidota</taxon>
        <taxon>Flavobacteriia</taxon>
        <taxon>Flavobacteriales</taxon>
        <taxon>Crocinitomicaceae</taxon>
        <taxon>Brumimicrobium</taxon>
    </lineage>
</organism>
<dbReference type="GO" id="GO:0004731">
    <property type="term" value="F:purine-nucleoside phosphorylase activity"/>
    <property type="evidence" value="ECO:0007669"/>
    <property type="project" value="TreeGrafter"/>
</dbReference>
<dbReference type="EMBL" id="PJNI01000007">
    <property type="protein sequence ID" value="PKR80996.1"/>
    <property type="molecule type" value="Genomic_DNA"/>
</dbReference>
<dbReference type="CDD" id="cd00436">
    <property type="entry name" value="UP_TbUP-like"/>
    <property type="match status" value="1"/>
</dbReference>
<dbReference type="GO" id="GO:0004850">
    <property type="term" value="F:uridine phosphorylase activity"/>
    <property type="evidence" value="ECO:0007669"/>
    <property type="project" value="UniProtKB-EC"/>
</dbReference>
<evidence type="ECO:0000256" key="1">
    <source>
        <dbReference type="ARBA" id="ARBA00011888"/>
    </source>
</evidence>
<dbReference type="GO" id="GO:0005829">
    <property type="term" value="C:cytosol"/>
    <property type="evidence" value="ECO:0007669"/>
    <property type="project" value="TreeGrafter"/>
</dbReference>
<sequence length="288" mass="32362">MADYLPSELVITPKGGVYHLDICPEDIAHKIIVVGDQDRVELVSKFFDEVTHKSQHREFACHTGNYKGKSLSVISTGIGTDNIDIVINELDALVNIDLETRNEKSEKTVLEIVRLGTCGILQDEIPIDSFILSTHALGIDNVGHFYERNVDEKTERLALDIESKVKLPKYVKPYLTPASKILNDRLLTDDIETGITVTSSGFYGPQGRRLRLPLVENDMLDSFSDFKHDEVRIANLEMECSALFSLSSALGHQATAICLGLANRRKKQFTKNYDEKIIELIKHVLEHI</sequence>
<dbReference type="RefSeq" id="WP_101334378.1">
    <property type="nucleotide sequence ID" value="NZ_PJNI01000007.1"/>
</dbReference>
<dbReference type="InterPro" id="IPR000845">
    <property type="entry name" value="Nucleoside_phosphorylase_d"/>
</dbReference>
<proteinExistence type="predicted"/>
<keyword evidence="6" id="KW-1185">Reference proteome</keyword>
<reference evidence="5 6" key="1">
    <citation type="submission" date="2017-12" db="EMBL/GenBank/DDBJ databases">
        <title>The draft genome sequence of Brumimicrobium saltpan LHR20.</title>
        <authorList>
            <person name="Do Z.-J."/>
            <person name="Luo H.-R."/>
        </authorList>
    </citation>
    <scope>NUCLEOTIDE SEQUENCE [LARGE SCALE GENOMIC DNA]</scope>
    <source>
        <strain evidence="5 6">LHR20</strain>
    </source>
</reference>
<evidence type="ECO:0000313" key="6">
    <source>
        <dbReference type="Proteomes" id="UP000236654"/>
    </source>
</evidence>
<dbReference type="Gene3D" id="3.40.50.1580">
    <property type="entry name" value="Nucleoside phosphorylase domain"/>
    <property type="match status" value="1"/>
</dbReference>
<dbReference type="InterPro" id="IPR035994">
    <property type="entry name" value="Nucleoside_phosphorylase_sf"/>
</dbReference>
<comment type="caution">
    <text evidence="5">The sequence shown here is derived from an EMBL/GenBank/DDBJ whole genome shotgun (WGS) entry which is preliminary data.</text>
</comment>
<protein>
    <recommendedName>
        <fullName evidence="2">Uridine phosphorylase</fullName>
        <ecNumber evidence="1">2.4.2.3</ecNumber>
    </recommendedName>
</protein>
<dbReference type="OrthoDB" id="9772602at2"/>
<gene>
    <name evidence="5" type="ORF">CW751_07465</name>
</gene>
<comment type="catalytic activity">
    <reaction evidence="3">
        <text>uridine + phosphate = alpha-D-ribose 1-phosphate + uracil</text>
        <dbReference type="Rhea" id="RHEA:24388"/>
        <dbReference type="ChEBI" id="CHEBI:16704"/>
        <dbReference type="ChEBI" id="CHEBI:17568"/>
        <dbReference type="ChEBI" id="CHEBI:43474"/>
        <dbReference type="ChEBI" id="CHEBI:57720"/>
        <dbReference type="EC" id="2.4.2.3"/>
    </reaction>
</comment>
<dbReference type="EC" id="2.4.2.3" evidence="1"/>
<dbReference type="AlphaFoldDB" id="A0A2I0R350"/>
<name>A0A2I0R350_9FLAO</name>
<evidence type="ECO:0000256" key="3">
    <source>
        <dbReference type="ARBA" id="ARBA00048447"/>
    </source>
</evidence>
<dbReference type="PANTHER" id="PTHR43691">
    <property type="entry name" value="URIDINE PHOSPHORYLASE"/>
    <property type="match status" value="1"/>
</dbReference>
<dbReference type="SUPFAM" id="SSF53167">
    <property type="entry name" value="Purine and uridine phosphorylases"/>
    <property type="match status" value="1"/>
</dbReference>
<feature type="domain" description="Nucleoside phosphorylase" evidence="4">
    <location>
        <begin position="31"/>
        <end position="284"/>
    </location>
</feature>